<evidence type="ECO:0000313" key="6">
    <source>
        <dbReference type="Proteomes" id="UP000078396"/>
    </source>
</evidence>
<reference evidence="5 6" key="1">
    <citation type="submission" date="2016-04" db="EMBL/GenBank/DDBJ databases">
        <title>Draft Genome Sequences of Staphylococcus capitis Strain H36, S. capitis Strain H65, S. cohnii Strain H62, S. hominis Strain H69, Mycobacterium iranicum Strain H39, Plantibacter sp. Strain H53, Pseudomonas oryzihabitans Strain H72, and Microbacterium sp. Strain H83, isolated from residential settings.</title>
        <authorList>
            <person name="Lymperopoulou D."/>
            <person name="Adams R.I."/>
            <person name="Lindow S."/>
            <person name="Coil D.A."/>
            <person name="Jospin G."/>
            <person name="Eisen J.A."/>
        </authorList>
    </citation>
    <scope>NUCLEOTIDE SEQUENCE [LARGE SCALE GENOMIC DNA]</scope>
    <source>
        <strain evidence="5 6">H39</strain>
    </source>
</reference>
<dbReference type="eggNOG" id="COG2049">
    <property type="taxonomic scope" value="Bacteria"/>
</dbReference>
<dbReference type="SUPFAM" id="SSF50891">
    <property type="entry name" value="Cyclophilin-like"/>
    <property type="match status" value="1"/>
</dbReference>
<dbReference type="SMART" id="SM00796">
    <property type="entry name" value="AHS1"/>
    <property type="match status" value="1"/>
</dbReference>
<dbReference type="Pfam" id="PF02682">
    <property type="entry name" value="CT_C_D"/>
    <property type="match status" value="1"/>
</dbReference>
<dbReference type="InterPro" id="IPR029000">
    <property type="entry name" value="Cyclophilin-like_dom_sf"/>
</dbReference>
<sequence length="226" mass="24004">MSATADELDTVRTGGVRQILDYGDRALLLEFDSSAEVLAWTNAVRAAELPGVVDIVPAARTILVKLEGTRYQAPTRQRLGGVRLSEEAVAESASPSEADVVIDVTYDGDDLDEVARLTGLSTAEVVAAHTGKLWRVGFSGFAPGFGYLVGGDERLVVPRRSEPRTKVPVGAVGLAGEFSGIYPRESPGGWQLIGHTSAVLWDVDRDPPALLTPGMWVRFEAAGATS</sequence>
<keyword evidence="3" id="KW-0067">ATP-binding</keyword>
<name>A0A178LR18_MYCIR</name>
<dbReference type="OrthoDB" id="9778567at2"/>
<keyword evidence="1" id="KW-0547">Nucleotide-binding</keyword>
<dbReference type="AlphaFoldDB" id="A0A178LR18"/>
<evidence type="ECO:0000259" key="4">
    <source>
        <dbReference type="SMART" id="SM00796"/>
    </source>
</evidence>
<dbReference type="GO" id="GO:0005524">
    <property type="term" value="F:ATP binding"/>
    <property type="evidence" value="ECO:0007669"/>
    <property type="project" value="UniProtKB-KW"/>
</dbReference>
<dbReference type="Proteomes" id="UP000078396">
    <property type="component" value="Unassembled WGS sequence"/>
</dbReference>
<dbReference type="GO" id="GO:0016787">
    <property type="term" value="F:hydrolase activity"/>
    <property type="evidence" value="ECO:0007669"/>
    <property type="project" value="UniProtKB-KW"/>
</dbReference>
<dbReference type="EMBL" id="LWCS01000047">
    <property type="protein sequence ID" value="OAN33783.1"/>
    <property type="molecule type" value="Genomic_DNA"/>
</dbReference>
<dbReference type="Gene3D" id="3.30.1360.40">
    <property type="match status" value="1"/>
</dbReference>
<dbReference type="PANTHER" id="PTHR34698">
    <property type="entry name" value="5-OXOPROLINASE SUBUNIT B"/>
    <property type="match status" value="1"/>
</dbReference>
<dbReference type="STRING" id="912594.AWC12_27815"/>
<evidence type="ECO:0000256" key="1">
    <source>
        <dbReference type="ARBA" id="ARBA00022741"/>
    </source>
</evidence>
<dbReference type="Gene3D" id="2.40.100.10">
    <property type="entry name" value="Cyclophilin-like"/>
    <property type="match status" value="1"/>
</dbReference>
<dbReference type="SUPFAM" id="SSF160467">
    <property type="entry name" value="PH0987 N-terminal domain-like"/>
    <property type="match status" value="1"/>
</dbReference>
<evidence type="ECO:0000256" key="2">
    <source>
        <dbReference type="ARBA" id="ARBA00022801"/>
    </source>
</evidence>
<feature type="domain" description="Carboxyltransferase" evidence="4">
    <location>
        <begin position="17"/>
        <end position="211"/>
    </location>
</feature>
<keyword evidence="2 5" id="KW-0378">Hydrolase</keyword>
<dbReference type="InterPro" id="IPR003833">
    <property type="entry name" value="CT_C_D"/>
</dbReference>
<comment type="caution">
    <text evidence="5">The sequence shown here is derived from an EMBL/GenBank/DDBJ whole genome shotgun (WGS) entry which is preliminary data.</text>
</comment>
<evidence type="ECO:0000313" key="5">
    <source>
        <dbReference type="EMBL" id="OAN33783.1"/>
    </source>
</evidence>
<organism evidence="5 6">
    <name type="scientific">Mycolicibacterium iranicum</name>
    <name type="common">Mycobacterium iranicum</name>
    <dbReference type="NCBI Taxonomy" id="912594"/>
    <lineage>
        <taxon>Bacteria</taxon>
        <taxon>Bacillati</taxon>
        <taxon>Actinomycetota</taxon>
        <taxon>Actinomycetes</taxon>
        <taxon>Mycobacteriales</taxon>
        <taxon>Mycobacteriaceae</taxon>
        <taxon>Mycolicibacterium</taxon>
    </lineage>
</organism>
<gene>
    <name evidence="5" type="ORF">A4X20_27510</name>
</gene>
<dbReference type="RefSeq" id="WP_064284015.1">
    <property type="nucleotide sequence ID" value="NZ_LWCS01000047.1"/>
</dbReference>
<evidence type="ECO:0000256" key="3">
    <source>
        <dbReference type="ARBA" id="ARBA00022840"/>
    </source>
</evidence>
<protein>
    <submittedName>
        <fullName evidence="5">Allophanate hydrolase</fullName>
    </submittedName>
</protein>
<dbReference type="PANTHER" id="PTHR34698:SF2">
    <property type="entry name" value="5-OXOPROLINASE SUBUNIT B"/>
    <property type="match status" value="1"/>
</dbReference>
<accession>A0A178LR18</accession>
<proteinExistence type="predicted"/>
<dbReference type="InterPro" id="IPR010016">
    <property type="entry name" value="PxpB"/>
</dbReference>